<keyword evidence="2" id="KW-1185">Reference proteome</keyword>
<dbReference type="SUPFAM" id="SSF55961">
    <property type="entry name" value="Bet v1-like"/>
    <property type="match status" value="1"/>
</dbReference>
<name>A0ABZ3C4L6_9ACTN</name>
<organism evidence="1 2">
    <name type="scientific">Propioniciclava soli</name>
    <dbReference type="NCBI Taxonomy" id="2775081"/>
    <lineage>
        <taxon>Bacteria</taxon>
        <taxon>Bacillati</taxon>
        <taxon>Actinomycetota</taxon>
        <taxon>Actinomycetes</taxon>
        <taxon>Propionibacteriales</taxon>
        <taxon>Propionibacteriaceae</taxon>
        <taxon>Propioniciclava</taxon>
    </lineage>
</organism>
<gene>
    <name evidence="1" type="ORF">PCC79_09880</name>
</gene>
<dbReference type="InterPro" id="IPR023393">
    <property type="entry name" value="START-like_dom_sf"/>
</dbReference>
<sequence length="157" mass="16400">MKLSARQTYPATPAEVHAMLTDEAFLTQMATEAGAVEQRVVATAARTAVEVAVPSPAEVRTFLGPHLTLVLDTAYGDADADGARSGQLTITVPGAPVTAGAAFRLVPTASGTELTYDGDLTVNVPLMGRSIEKKAAPEILDALAAQERAGQRWLQGR</sequence>
<dbReference type="Proteomes" id="UP001434337">
    <property type="component" value="Chromosome"/>
</dbReference>
<dbReference type="Pfam" id="PF10698">
    <property type="entry name" value="DUF2505"/>
    <property type="match status" value="1"/>
</dbReference>
<dbReference type="EMBL" id="CP115965">
    <property type="protein sequence ID" value="WZW97227.1"/>
    <property type="molecule type" value="Genomic_DNA"/>
</dbReference>
<dbReference type="Gene3D" id="3.30.530.20">
    <property type="match status" value="1"/>
</dbReference>
<accession>A0ABZ3C4L6</accession>
<reference evidence="1 2" key="1">
    <citation type="journal article" date="2023" name="Environ Microbiome">
        <title>A coral-associated actinobacterium mitigates coral bleaching under heat stress.</title>
        <authorList>
            <person name="Li J."/>
            <person name="Zou Y."/>
            <person name="Li Q."/>
            <person name="Zhang J."/>
            <person name="Bourne D.G."/>
            <person name="Lyu Y."/>
            <person name="Liu C."/>
            <person name="Zhang S."/>
        </authorList>
    </citation>
    <scope>NUCLEOTIDE SEQUENCE [LARGE SCALE GENOMIC DNA]</scope>
    <source>
        <strain evidence="1 2">SCSIO 13291</strain>
    </source>
</reference>
<protein>
    <submittedName>
        <fullName evidence="1">DUF2505 domain-containing protein</fullName>
    </submittedName>
</protein>
<evidence type="ECO:0000313" key="1">
    <source>
        <dbReference type="EMBL" id="WZW97227.1"/>
    </source>
</evidence>
<dbReference type="InterPro" id="IPR019639">
    <property type="entry name" value="DUF2505"/>
</dbReference>
<proteinExistence type="predicted"/>
<dbReference type="RefSeq" id="WP_342371718.1">
    <property type="nucleotide sequence ID" value="NZ_CP115965.1"/>
</dbReference>
<evidence type="ECO:0000313" key="2">
    <source>
        <dbReference type="Proteomes" id="UP001434337"/>
    </source>
</evidence>